<dbReference type="InterPro" id="IPR001841">
    <property type="entry name" value="Znf_RING"/>
</dbReference>
<sequence>MGQALVAPWRLSWRQTNPGPETSGEADGRFLCVICLEHIPSSSVIRTECGHHAHVQCVQQGTRVAISEGGGPLVRCTDSECRTVLTQTDILQAFGGRTREVAAYVDVIFHHQTPSLLSCPREGCRFCFEPIVEEGRQGGALFICPQCKFRFCGSCRREFHLGSCVEARQWHHRWQIWVGGRGREGSHDSAAAANRRSAREVVRQYVKDERWKEANCRVCPHCSRVVNRLDGCNTMRCGYDVDSGGNRQQGCGGQFNWEQAPRYVSDLPVNRDLESLISAREAGRVHNLQHDVPCSGCHSRPSIGLLFQCVQCPSFFVCELCDRRGLSERHGKDSGHFFRFDTQEAQRGRGSATRPGTVSATSTSRGIRLSLRPDWRTAIEEVDGVLRPGGRPAGGRYRANQRESECTEWCRGLAECIDALVTFVFQYLLFLIIVLFSLLLLPFLLS</sequence>
<evidence type="ECO:0000259" key="11">
    <source>
        <dbReference type="PROSITE" id="PS51873"/>
    </source>
</evidence>
<dbReference type="InterPro" id="IPR002867">
    <property type="entry name" value="IBR_dom"/>
</dbReference>
<evidence type="ECO:0000256" key="10">
    <source>
        <dbReference type="SAM" id="Phobius"/>
    </source>
</evidence>
<keyword evidence="7" id="KW-0833">Ubl conjugation pathway</keyword>
<feature type="compositionally biased region" description="Polar residues" evidence="9">
    <location>
        <begin position="354"/>
        <end position="365"/>
    </location>
</feature>
<dbReference type="GO" id="GO:0008270">
    <property type="term" value="F:zinc ion binding"/>
    <property type="evidence" value="ECO:0007669"/>
    <property type="project" value="UniProtKB-KW"/>
</dbReference>
<evidence type="ECO:0000256" key="3">
    <source>
        <dbReference type="ARBA" id="ARBA00022679"/>
    </source>
</evidence>
<dbReference type="Gene3D" id="3.30.40.10">
    <property type="entry name" value="Zinc/RING finger domain, C3HC4 (zinc finger)"/>
    <property type="match status" value="1"/>
</dbReference>
<dbReference type="GO" id="GO:0016567">
    <property type="term" value="P:protein ubiquitination"/>
    <property type="evidence" value="ECO:0007669"/>
    <property type="project" value="InterPro"/>
</dbReference>
<dbReference type="InterPro" id="IPR000433">
    <property type="entry name" value="Znf_ZZ"/>
</dbReference>
<dbReference type="InterPro" id="IPR013083">
    <property type="entry name" value="Znf_RING/FYVE/PHD"/>
</dbReference>
<dbReference type="VEuPathDB" id="CryptoDB:Cvel_1243"/>
<keyword evidence="5" id="KW-0677">Repeat</keyword>
<evidence type="ECO:0000256" key="5">
    <source>
        <dbReference type="ARBA" id="ARBA00022737"/>
    </source>
</evidence>
<dbReference type="SMART" id="SM00184">
    <property type="entry name" value="RING"/>
    <property type="match status" value="2"/>
</dbReference>
<dbReference type="InterPro" id="IPR031127">
    <property type="entry name" value="E3_UB_ligase_RBR"/>
</dbReference>
<dbReference type="Gene3D" id="3.30.60.90">
    <property type="match status" value="1"/>
</dbReference>
<keyword evidence="4" id="KW-0479">Metal-binding</keyword>
<dbReference type="CDD" id="cd20335">
    <property type="entry name" value="BRcat_RBR"/>
    <property type="match status" value="1"/>
</dbReference>
<dbReference type="SMART" id="SM00291">
    <property type="entry name" value="ZnF_ZZ"/>
    <property type="match status" value="1"/>
</dbReference>
<evidence type="ECO:0000256" key="2">
    <source>
        <dbReference type="ARBA" id="ARBA00012251"/>
    </source>
</evidence>
<dbReference type="Pfam" id="PF01485">
    <property type="entry name" value="IBR"/>
    <property type="match status" value="1"/>
</dbReference>
<evidence type="ECO:0000256" key="1">
    <source>
        <dbReference type="ARBA" id="ARBA00001798"/>
    </source>
</evidence>
<dbReference type="PhylomeDB" id="A0A0G4HPU3"/>
<feature type="transmembrane region" description="Helical" evidence="10">
    <location>
        <begin position="424"/>
        <end position="445"/>
    </location>
</feature>
<evidence type="ECO:0000313" key="12">
    <source>
        <dbReference type="EMBL" id="CEM46298.1"/>
    </source>
</evidence>
<evidence type="ECO:0000256" key="9">
    <source>
        <dbReference type="SAM" id="MobiDB-lite"/>
    </source>
</evidence>
<dbReference type="EMBL" id="CDMZ01003417">
    <property type="protein sequence ID" value="CEM46298.1"/>
    <property type="molecule type" value="Genomic_DNA"/>
</dbReference>
<accession>A0A0G4HPU3</accession>
<organism evidence="12">
    <name type="scientific">Chromera velia CCMP2878</name>
    <dbReference type="NCBI Taxonomy" id="1169474"/>
    <lineage>
        <taxon>Eukaryota</taxon>
        <taxon>Sar</taxon>
        <taxon>Alveolata</taxon>
        <taxon>Colpodellida</taxon>
        <taxon>Chromeraceae</taxon>
        <taxon>Chromera</taxon>
    </lineage>
</organism>
<dbReference type="GO" id="GO:0061630">
    <property type="term" value="F:ubiquitin protein ligase activity"/>
    <property type="evidence" value="ECO:0007669"/>
    <property type="project" value="UniProtKB-EC"/>
</dbReference>
<feature type="region of interest" description="Disordered" evidence="9">
    <location>
        <begin position="345"/>
        <end position="365"/>
    </location>
</feature>
<keyword evidence="10" id="KW-1133">Transmembrane helix</keyword>
<keyword evidence="6" id="KW-0863">Zinc-finger</keyword>
<proteinExistence type="predicted"/>
<evidence type="ECO:0000256" key="4">
    <source>
        <dbReference type="ARBA" id="ARBA00022723"/>
    </source>
</evidence>
<reference evidence="12" key="1">
    <citation type="submission" date="2014-11" db="EMBL/GenBank/DDBJ databases">
        <authorList>
            <person name="Otto D Thomas"/>
            <person name="Naeem Raeece"/>
        </authorList>
    </citation>
    <scope>NUCLEOTIDE SEQUENCE</scope>
</reference>
<evidence type="ECO:0000256" key="8">
    <source>
        <dbReference type="ARBA" id="ARBA00022833"/>
    </source>
</evidence>
<dbReference type="InterPro" id="IPR043145">
    <property type="entry name" value="Znf_ZZ_sf"/>
</dbReference>
<keyword evidence="3" id="KW-0808">Transferase</keyword>
<evidence type="ECO:0000256" key="6">
    <source>
        <dbReference type="ARBA" id="ARBA00022771"/>
    </source>
</evidence>
<keyword evidence="8" id="KW-0862">Zinc</keyword>
<dbReference type="InterPro" id="IPR044066">
    <property type="entry name" value="TRIAD_supradom"/>
</dbReference>
<name>A0A0G4HPU3_9ALVE</name>
<dbReference type="PROSITE" id="PS51873">
    <property type="entry name" value="TRIAD"/>
    <property type="match status" value="1"/>
</dbReference>
<dbReference type="PANTHER" id="PTHR11685">
    <property type="entry name" value="RBR FAMILY RING FINGER AND IBR DOMAIN-CONTAINING"/>
    <property type="match status" value="1"/>
</dbReference>
<dbReference type="SUPFAM" id="SSF57850">
    <property type="entry name" value="RING/U-box"/>
    <property type="match status" value="3"/>
</dbReference>
<keyword evidence="10" id="KW-0812">Transmembrane</keyword>
<feature type="domain" description="RING-type" evidence="11">
    <location>
        <begin position="28"/>
        <end position="273"/>
    </location>
</feature>
<evidence type="ECO:0000256" key="7">
    <source>
        <dbReference type="ARBA" id="ARBA00022786"/>
    </source>
</evidence>
<dbReference type="EC" id="2.3.2.31" evidence="2"/>
<comment type="catalytic activity">
    <reaction evidence="1">
        <text>[E2 ubiquitin-conjugating enzyme]-S-ubiquitinyl-L-cysteine + [acceptor protein]-L-lysine = [E2 ubiquitin-conjugating enzyme]-L-cysteine + [acceptor protein]-N(6)-ubiquitinyl-L-lysine.</text>
        <dbReference type="EC" id="2.3.2.31"/>
    </reaction>
</comment>
<dbReference type="AlphaFoldDB" id="A0A0G4HPU3"/>
<protein>
    <recommendedName>
        <fullName evidence="2">RBR-type E3 ubiquitin transferase</fullName>
        <ecNumber evidence="2">2.3.2.31</ecNumber>
    </recommendedName>
</protein>
<keyword evidence="10" id="KW-0472">Membrane</keyword>
<gene>
    <name evidence="12" type="ORF">Cvel_1243</name>
</gene>